<keyword evidence="2 5" id="KW-0812">Transmembrane</keyword>
<evidence type="ECO:0000256" key="1">
    <source>
        <dbReference type="ARBA" id="ARBA00004141"/>
    </source>
</evidence>
<feature type="transmembrane region" description="Helical" evidence="5">
    <location>
        <begin position="118"/>
        <end position="138"/>
    </location>
</feature>
<keyword evidence="8" id="KW-1185">Reference proteome</keyword>
<dbReference type="Pfam" id="PF04932">
    <property type="entry name" value="Wzy_C"/>
    <property type="match status" value="1"/>
</dbReference>
<evidence type="ECO:0000256" key="4">
    <source>
        <dbReference type="ARBA" id="ARBA00023136"/>
    </source>
</evidence>
<dbReference type="InterPro" id="IPR007016">
    <property type="entry name" value="O-antigen_ligase-rel_domated"/>
</dbReference>
<evidence type="ECO:0000256" key="3">
    <source>
        <dbReference type="ARBA" id="ARBA00022989"/>
    </source>
</evidence>
<feature type="transmembrane region" description="Helical" evidence="5">
    <location>
        <begin position="66"/>
        <end position="83"/>
    </location>
</feature>
<dbReference type="eggNOG" id="COG3307">
    <property type="taxonomic scope" value="Bacteria"/>
</dbReference>
<feature type="transmembrane region" description="Helical" evidence="5">
    <location>
        <begin position="387"/>
        <end position="408"/>
    </location>
</feature>
<dbReference type="STRING" id="1192034.CAP_6295"/>
<feature type="transmembrane region" description="Helical" evidence="5">
    <location>
        <begin position="343"/>
        <end position="366"/>
    </location>
</feature>
<evidence type="ECO:0000256" key="5">
    <source>
        <dbReference type="SAM" id="Phobius"/>
    </source>
</evidence>
<feature type="transmembrane region" description="Helical" evidence="5">
    <location>
        <begin position="445"/>
        <end position="464"/>
    </location>
</feature>
<evidence type="ECO:0000313" key="8">
    <source>
        <dbReference type="Proteomes" id="UP000019678"/>
    </source>
</evidence>
<evidence type="ECO:0000313" key="7">
    <source>
        <dbReference type="EMBL" id="EYF03032.1"/>
    </source>
</evidence>
<gene>
    <name evidence="7" type="ORF">CAP_6295</name>
</gene>
<sequence length="470" mass="51586">MVHGVGATMALPGVILLIIFIYGRPQEFNERLAALPFLYLFLGMTFAGMGSDIGTGKAKLKAAPHFKASVFILFWSLFTLAIFNPAELSVNAVIIGVTWVLFFVVGHSTESLKGFQKLAGTVLAMGVFVATVAVHQGFSAFQCIAMVPIPGARADTGIPDGRSCESYKDCRNDPTADPEIEYLCERIGLFQTTTITAGRVRWRGVLQDPNELALTAGISLPFAFAFFEQKRSFKRLMILVYALLMIGTCIVLTQSRGGQLVFTTVLGVYFIKRYGLKGAIIGGICALPLIMLGGRGSQEAEESANERSEILAEGLMIWRAFPLTGAGFRQFTEHFWLTAHNAYLLAVSELGPFGFFAWLSMIYVTFKISLTALKRYEHVPGPTAAAIRAWSTALMASFAGMLIGIFFLSFTYHYVLWIYFGLSSALYFAIRGADPTFKVELVQKDIFRIIGIEIAIVVAIFGYVKSKGLM</sequence>
<feature type="transmembrane region" description="Helical" evidence="5">
    <location>
        <begin position="414"/>
        <end position="433"/>
    </location>
</feature>
<feature type="transmembrane region" description="Helical" evidence="5">
    <location>
        <begin position="5"/>
        <end position="22"/>
    </location>
</feature>
<dbReference type="PANTHER" id="PTHR37422:SF13">
    <property type="entry name" value="LIPOPOLYSACCHARIDE BIOSYNTHESIS PROTEIN PA4999-RELATED"/>
    <property type="match status" value="1"/>
</dbReference>
<dbReference type="Proteomes" id="UP000019678">
    <property type="component" value="Unassembled WGS sequence"/>
</dbReference>
<feature type="transmembrane region" description="Helical" evidence="5">
    <location>
        <begin position="274"/>
        <end position="294"/>
    </location>
</feature>
<proteinExistence type="predicted"/>
<accession>A0A017T251</accession>
<comment type="caution">
    <text evidence="7">The sequence shown here is derived from an EMBL/GenBank/DDBJ whole genome shotgun (WGS) entry which is preliminary data.</text>
</comment>
<dbReference type="GO" id="GO:0016020">
    <property type="term" value="C:membrane"/>
    <property type="evidence" value="ECO:0007669"/>
    <property type="project" value="UniProtKB-SubCell"/>
</dbReference>
<feature type="transmembrane region" description="Helical" evidence="5">
    <location>
        <begin position="89"/>
        <end position="106"/>
    </location>
</feature>
<dbReference type="PANTHER" id="PTHR37422">
    <property type="entry name" value="TEICHURONIC ACID BIOSYNTHESIS PROTEIN TUAE"/>
    <property type="match status" value="1"/>
</dbReference>
<dbReference type="AlphaFoldDB" id="A0A017T251"/>
<keyword evidence="3 5" id="KW-1133">Transmembrane helix</keyword>
<evidence type="ECO:0000259" key="6">
    <source>
        <dbReference type="Pfam" id="PF04932"/>
    </source>
</evidence>
<protein>
    <recommendedName>
        <fullName evidence="6">O-antigen ligase-related domain-containing protein</fullName>
    </recommendedName>
</protein>
<feature type="transmembrane region" description="Helical" evidence="5">
    <location>
        <begin position="34"/>
        <end position="54"/>
    </location>
</feature>
<comment type="subcellular location">
    <subcellularLocation>
        <location evidence="1">Membrane</location>
        <topology evidence="1">Multi-pass membrane protein</topology>
    </subcellularLocation>
</comment>
<evidence type="ECO:0000256" key="2">
    <source>
        <dbReference type="ARBA" id="ARBA00022692"/>
    </source>
</evidence>
<keyword evidence="4 5" id="KW-0472">Membrane</keyword>
<name>A0A017T251_9BACT</name>
<dbReference type="EMBL" id="ASRX01000052">
    <property type="protein sequence ID" value="EYF03032.1"/>
    <property type="molecule type" value="Genomic_DNA"/>
</dbReference>
<dbReference type="InterPro" id="IPR051533">
    <property type="entry name" value="WaaL-like"/>
</dbReference>
<reference evidence="7 8" key="1">
    <citation type="submission" date="2013-05" db="EMBL/GenBank/DDBJ databases">
        <title>Genome assembly of Chondromyces apiculatus DSM 436.</title>
        <authorList>
            <person name="Sharma G."/>
            <person name="Khatri I."/>
            <person name="Kaur C."/>
            <person name="Mayilraj S."/>
            <person name="Subramanian S."/>
        </authorList>
    </citation>
    <scope>NUCLEOTIDE SEQUENCE [LARGE SCALE GENOMIC DNA]</scope>
    <source>
        <strain evidence="7 8">DSM 436</strain>
    </source>
</reference>
<feature type="transmembrane region" description="Helical" evidence="5">
    <location>
        <begin position="236"/>
        <end position="254"/>
    </location>
</feature>
<feature type="domain" description="O-antigen ligase-related" evidence="6">
    <location>
        <begin position="242"/>
        <end position="359"/>
    </location>
</feature>
<organism evidence="7 8">
    <name type="scientific">Chondromyces apiculatus DSM 436</name>
    <dbReference type="NCBI Taxonomy" id="1192034"/>
    <lineage>
        <taxon>Bacteria</taxon>
        <taxon>Pseudomonadati</taxon>
        <taxon>Myxococcota</taxon>
        <taxon>Polyangia</taxon>
        <taxon>Polyangiales</taxon>
        <taxon>Polyangiaceae</taxon>
        <taxon>Chondromyces</taxon>
    </lineage>
</organism>